<comment type="caution">
    <text evidence="16">The sequence shown here is derived from an EMBL/GenBank/DDBJ whole genome shotgun (WGS) entry which is preliminary data.</text>
</comment>
<feature type="binding site" evidence="12 15">
    <location>
        <position position="204"/>
    </location>
    <ligand>
        <name>pyruvate</name>
        <dbReference type="ChEBI" id="CHEBI:15361"/>
    </ligand>
</feature>
<dbReference type="EMBL" id="LGTO01000007">
    <property type="protein sequence ID" value="KNE19549.1"/>
    <property type="molecule type" value="Genomic_DNA"/>
</dbReference>
<keyword evidence="9 12" id="KW-0456">Lyase</keyword>
<proteinExistence type="inferred from homology"/>
<evidence type="ECO:0000256" key="11">
    <source>
        <dbReference type="ARBA" id="ARBA00047836"/>
    </source>
</evidence>
<evidence type="ECO:0000256" key="14">
    <source>
        <dbReference type="PIRSR" id="PIRSR001365-1"/>
    </source>
</evidence>
<dbReference type="SMART" id="SM01130">
    <property type="entry name" value="DHDPS"/>
    <property type="match status" value="1"/>
</dbReference>
<dbReference type="InterPro" id="IPR020625">
    <property type="entry name" value="Schiff_base-form_aldolases_AS"/>
</dbReference>
<evidence type="ECO:0000256" key="12">
    <source>
        <dbReference type="HAMAP-Rule" id="MF_00418"/>
    </source>
</evidence>
<feature type="site" description="Part of a proton relay during catalysis" evidence="12">
    <location>
        <position position="108"/>
    </location>
</feature>
<dbReference type="SUPFAM" id="SSF51569">
    <property type="entry name" value="Aldolase"/>
    <property type="match status" value="1"/>
</dbReference>
<evidence type="ECO:0000256" key="2">
    <source>
        <dbReference type="ARBA" id="ARBA00005120"/>
    </source>
</evidence>
<comment type="subcellular location">
    <subcellularLocation>
        <location evidence="12">Cytoplasm</location>
    </subcellularLocation>
</comment>
<feature type="site" description="Part of a proton relay during catalysis" evidence="12">
    <location>
        <position position="45"/>
    </location>
</feature>
<dbReference type="InterPro" id="IPR013785">
    <property type="entry name" value="Aldolase_TIM"/>
</dbReference>
<evidence type="ECO:0000256" key="6">
    <source>
        <dbReference type="ARBA" id="ARBA00022605"/>
    </source>
</evidence>
<comment type="pathway">
    <text evidence="2 12">Amino-acid biosynthesis; L-lysine biosynthesis via DAP pathway; (S)-tetrahydrodipicolinate from L-aspartate: step 3/4.</text>
</comment>
<evidence type="ECO:0000256" key="15">
    <source>
        <dbReference type="PIRSR" id="PIRSR001365-2"/>
    </source>
</evidence>
<name>A0A0L0QM18_VIRPA</name>
<dbReference type="GO" id="GO:0019877">
    <property type="term" value="P:diaminopimelate biosynthetic process"/>
    <property type="evidence" value="ECO:0007669"/>
    <property type="project" value="UniProtKB-UniRule"/>
</dbReference>
<dbReference type="GeneID" id="66871431"/>
<comment type="function">
    <text evidence="1 12">Catalyzes the condensation of (S)-aspartate-beta-semialdehyde [(S)-ASA] and pyruvate to 4-hydroxy-tetrahydrodipicolinate (HTPA).</text>
</comment>
<evidence type="ECO:0000313" key="17">
    <source>
        <dbReference type="Proteomes" id="UP000036780"/>
    </source>
</evidence>
<dbReference type="PROSITE" id="PS00665">
    <property type="entry name" value="DHDPS_1"/>
    <property type="match status" value="1"/>
</dbReference>
<dbReference type="PANTHER" id="PTHR12128">
    <property type="entry name" value="DIHYDRODIPICOLINATE SYNTHASE"/>
    <property type="match status" value="1"/>
</dbReference>
<sequence>MNFGQVVTAMVTPFDIEENIDFRAVEKLVNYLIENGSDSLVVAGTTGESPTLSNEEKITLFKHVVEISNGRAKVIAGTGSNSTTASMELTKQAETAGVDAIMLVTPYYNKPSQEGIFQHFSTIASATSLPIMLYNVPGRTATNIEADTIIRLSQLPNIVSVKEASGDLDQMTTIIHNTPDNFSLYSGDDSLTLPALAIGADGVVSVASHIVGNQMRDMIQHFRSGDVTTSAKLHQKLLPIMKAMFAQPSPAPVKSALNLLDVAVGGVRMPMQPLTENEVEMLKQKLHASGILKAGNGT</sequence>
<dbReference type="AlphaFoldDB" id="A0A0L0QM18"/>
<protein>
    <recommendedName>
        <fullName evidence="4 12">4-hydroxy-tetrahydrodipicolinate synthase</fullName>
        <shortName evidence="12">HTPA synthase</shortName>
        <ecNumber evidence="4 12">4.3.3.7</ecNumber>
    </recommendedName>
</protein>
<dbReference type="PATRIC" id="fig|1473.5.peg.1379"/>
<dbReference type="RefSeq" id="WP_050352090.1">
    <property type="nucleotide sequence ID" value="NZ_BOSN01000002.1"/>
</dbReference>
<keyword evidence="7 12" id="KW-0220">Diaminopimelate biosynthesis</keyword>
<feature type="binding site" evidence="12 15">
    <location>
        <position position="46"/>
    </location>
    <ligand>
        <name>pyruvate</name>
        <dbReference type="ChEBI" id="CHEBI:15361"/>
    </ligand>
</feature>
<dbReference type="UniPathway" id="UPA00034">
    <property type="reaction ID" value="UER00017"/>
</dbReference>
<dbReference type="Gene3D" id="3.20.20.70">
    <property type="entry name" value="Aldolase class I"/>
    <property type="match status" value="1"/>
</dbReference>
<comment type="caution">
    <text evidence="12">Was originally thought to be a dihydrodipicolinate synthase (DHDPS), catalyzing the condensation of (S)-aspartate-beta-semialdehyde [(S)-ASA] and pyruvate to dihydrodipicolinate (DHDP). However, it was shown in E.coli that the product of the enzymatic reaction is not dihydrodipicolinate but in fact (4S)-4-hydroxy-2,3,4,5-tetrahydro-(2S)-dipicolinic acid (HTPA), and that the consecutive dehydration reaction leading to DHDP is not spontaneous but catalyzed by DapB.</text>
</comment>
<feature type="active site" description="Proton donor/acceptor" evidence="12 14">
    <location>
        <position position="134"/>
    </location>
</feature>
<evidence type="ECO:0000256" key="4">
    <source>
        <dbReference type="ARBA" id="ARBA00012086"/>
    </source>
</evidence>
<dbReference type="PROSITE" id="PS00666">
    <property type="entry name" value="DHDPS_2"/>
    <property type="match status" value="1"/>
</dbReference>
<evidence type="ECO:0000256" key="8">
    <source>
        <dbReference type="ARBA" id="ARBA00023154"/>
    </source>
</evidence>
<dbReference type="InterPro" id="IPR005263">
    <property type="entry name" value="DapA"/>
</dbReference>
<accession>A0A0L0QM18</accession>
<dbReference type="GO" id="GO:0005829">
    <property type="term" value="C:cytosol"/>
    <property type="evidence" value="ECO:0007669"/>
    <property type="project" value="TreeGrafter"/>
</dbReference>
<dbReference type="CDD" id="cd00950">
    <property type="entry name" value="DHDPS"/>
    <property type="match status" value="1"/>
</dbReference>
<evidence type="ECO:0000256" key="3">
    <source>
        <dbReference type="ARBA" id="ARBA00007592"/>
    </source>
</evidence>
<gene>
    <name evidence="12" type="primary">dapA</name>
    <name evidence="16" type="ORF">AFK71_13810</name>
</gene>
<comment type="similarity">
    <text evidence="3 12 13">Belongs to the DapA family.</text>
</comment>
<dbReference type="Proteomes" id="UP000036780">
    <property type="component" value="Unassembled WGS sequence"/>
</dbReference>
<keyword evidence="10 12" id="KW-0704">Schiff base</keyword>
<dbReference type="OrthoDB" id="9782828at2"/>
<keyword evidence="17" id="KW-1185">Reference proteome</keyword>
<keyword evidence="8 12" id="KW-0457">Lysine biosynthesis</keyword>
<evidence type="ECO:0000256" key="10">
    <source>
        <dbReference type="ARBA" id="ARBA00023270"/>
    </source>
</evidence>
<comment type="subunit">
    <text evidence="12">Homotetramer; dimer of dimers.</text>
</comment>
<dbReference type="InterPro" id="IPR002220">
    <property type="entry name" value="DapA-like"/>
</dbReference>
<dbReference type="GO" id="GO:0009089">
    <property type="term" value="P:lysine biosynthetic process via diaminopimelate"/>
    <property type="evidence" value="ECO:0007669"/>
    <property type="project" value="UniProtKB-UniRule"/>
</dbReference>
<evidence type="ECO:0000256" key="13">
    <source>
        <dbReference type="PIRNR" id="PIRNR001365"/>
    </source>
</evidence>
<reference evidence="17" key="1">
    <citation type="submission" date="2015-07" db="EMBL/GenBank/DDBJ databases">
        <title>Fjat-10053 dsm26.</title>
        <authorList>
            <person name="Liu B."/>
            <person name="Wang J."/>
            <person name="Zhu Y."/>
            <person name="Liu G."/>
            <person name="Chen Q."/>
            <person name="Chen Z."/>
            <person name="Lan J."/>
            <person name="Che J."/>
            <person name="Ge C."/>
            <person name="Shi H."/>
            <person name="Pan Z."/>
            <person name="Liu X."/>
        </authorList>
    </citation>
    <scope>NUCLEOTIDE SEQUENCE [LARGE SCALE GENOMIC DNA]</scope>
    <source>
        <strain evidence="17">DSM 26</strain>
    </source>
</reference>
<dbReference type="EC" id="4.3.3.7" evidence="4 12"/>
<dbReference type="HAMAP" id="MF_00418">
    <property type="entry name" value="DapA"/>
    <property type="match status" value="1"/>
</dbReference>
<dbReference type="Pfam" id="PF00701">
    <property type="entry name" value="DHDPS"/>
    <property type="match status" value="1"/>
</dbReference>
<evidence type="ECO:0000256" key="5">
    <source>
        <dbReference type="ARBA" id="ARBA00022490"/>
    </source>
</evidence>
<dbReference type="PANTHER" id="PTHR12128:SF66">
    <property type="entry name" value="4-HYDROXY-2-OXOGLUTARATE ALDOLASE, MITOCHONDRIAL"/>
    <property type="match status" value="1"/>
</dbReference>
<keyword evidence="6 12" id="KW-0028">Amino-acid biosynthesis</keyword>
<evidence type="ECO:0000313" key="16">
    <source>
        <dbReference type="EMBL" id="KNE19549.1"/>
    </source>
</evidence>
<evidence type="ECO:0000256" key="9">
    <source>
        <dbReference type="ARBA" id="ARBA00023239"/>
    </source>
</evidence>
<dbReference type="PIRSF" id="PIRSF001365">
    <property type="entry name" value="DHDPS"/>
    <property type="match status" value="1"/>
</dbReference>
<dbReference type="NCBIfam" id="TIGR00674">
    <property type="entry name" value="dapA"/>
    <property type="match status" value="1"/>
</dbReference>
<feature type="active site" description="Schiff-base intermediate with substrate" evidence="12 14">
    <location>
        <position position="162"/>
    </location>
</feature>
<dbReference type="GO" id="GO:0008840">
    <property type="term" value="F:4-hydroxy-tetrahydrodipicolinate synthase activity"/>
    <property type="evidence" value="ECO:0007669"/>
    <property type="project" value="UniProtKB-UniRule"/>
</dbReference>
<comment type="catalytic activity">
    <reaction evidence="11 12">
        <text>L-aspartate 4-semialdehyde + pyruvate = (2S,4S)-4-hydroxy-2,3,4,5-tetrahydrodipicolinate + H2O + H(+)</text>
        <dbReference type="Rhea" id="RHEA:34171"/>
        <dbReference type="ChEBI" id="CHEBI:15361"/>
        <dbReference type="ChEBI" id="CHEBI:15377"/>
        <dbReference type="ChEBI" id="CHEBI:15378"/>
        <dbReference type="ChEBI" id="CHEBI:67139"/>
        <dbReference type="ChEBI" id="CHEBI:537519"/>
        <dbReference type="EC" id="4.3.3.7"/>
    </reaction>
</comment>
<evidence type="ECO:0000256" key="7">
    <source>
        <dbReference type="ARBA" id="ARBA00022915"/>
    </source>
</evidence>
<dbReference type="InterPro" id="IPR020624">
    <property type="entry name" value="Schiff_base-form_aldolases_CS"/>
</dbReference>
<dbReference type="PRINTS" id="PR00146">
    <property type="entry name" value="DHPICSNTHASE"/>
</dbReference>
<organism evidence="16 17">
    <name type="scientific">Virgibacillus pantothenticus</name>
    <dbReference type="NCBI Taxonomy" id="1473"/>
    <lineage>
        <taxon>Bacteria</taxon>
        <taxon>Bacillati</taxon>
        <taxon>Bacillota</taxon>
        <taxon>Bacilli</taxon>
        <taxon>Bacillales</taxon>
        <taxon>Bacillaceae</taxon>
        <taxon>Virgibacillus</taxon>
    </lineage>
</organism>
<keyword evidence="5 12" id="KW-0963">Cytoplasm</keyword>
<evidence type="ECO:0000256" key="1">
    <source>
        <dbReference type="ARBA" id="ARBA00003294"/>
    </source>
</evidence>